<keyword evidence="2" id="KW-1133">Transmembrane helix</keyword>
<organism evidence="4 5">
    <name type="scientific">Paenibacillus chitinolyticus</name>
    <dbReference type="NCBI Taxonomy" id="79263"/>
    <lineage>
        <taxon>Bacteria</taxon>
        <taxon>Bacillati</taxon>
        <taxon>Bacillota</taxon>
        <taxon>Bacilli</taxon>
        <taxon>Bacillales</taxon>
        <taxon>Paenibacillaceae</taxon>
        <taxon>Paenibacillus</taxon>
    </lineage>
</organism>
<dbReference type="Proteomes" id="UP001527202">
    <property type="component" value="Unassembled WGS sequence"/>
</dbReference>
<reference evidence="3 6" key="2">
    <citation type="submission" date="2022-05" db="EMBL/GenBank/DDBJ databases">
        <title>Genome Sequencing of Bee-Associated Microbes.</title>
        <authorList>
            <person name="Dunlap C."/>
        </authorList>
    </citation>
    <scope>NUCLEOTIDE SEQUENCE [LARGE SCALE GENOMIC DNA]</scope>
    <source>
        <strain evidence="3 6">NRRL B-23120</strain>
    </source>
</reference>
<comment type="similarity">
    <text evidence="1">Belongs to the asp23 family.</text>
</comment>
<keyword evidence="2" id="KW-0472">Membrane</keyword>
<dbReference type="NCBIfam" id="NF033218">
    <property type="entry name" value="anchor_AmaP"/>
    <property type="match status" value="1"/>
</dbReference>
<feature type="transmembrane region" description="Helical" evidence="2">
    <location>
        <begin position="52"/>
        <end position="72"/>
    </location>
</feature>
<dbReference type="Proteomes" id="UP000288943">
    <property type="component" value="Chromosome"/>
</dbReference>
<dbReference type="RefSeq" id="WP_042228630.1">
    <property type="nucleotide sequence ID" value="NZ_CP026520.1"/>
</dbReference>
<dbReference type="KEGG" id="pchi:PC41400_11165"/>
<evidence type="ECO:0000313" key="3">
    <source>
        <dbReference type="EMBL" id="MCY9599232.1"/>
    </source>
</evidence>
<keyword evidence="2" id="KW-0812">Transmembrane</keyword>
<evidence type="ECO:0000313" key="5">
    <source>
        <dbReference type="Proteomes" id="UP000288943"/>
    </source>
</evidence>
<dbReference type="EMBL" id="CP026520">
    <property type="protein sequence ID" value="QAV18193.1"/>
    <property type="molecule type" value="Genomic_DNA"/>
</dbReference>
<dbReference type="OrthoDB" id="1716040at2"/>
<dbReference type="AlphaFoldDB" id="A0A410WV35"/>
<reference evidence="4 5" key="1">
    <citation type="submission" date="2018-01" db="EMBL/GenBank/DDBJ databases">
        <title>The whole genome sequencing and assembly of Paenibacillus chitinolyticus KCCM 41400 strain.</title>
        <authorList>
            <person name="Kim J.-Y."/>
            <person name="Park M.-K."/>
            <person name="Lee Y.-J."/>
            <person name="Yi H."/>
            <person name="Bahn Y.-S."/>
            <person name="Kim J.F."/>
            <person name="Lee D.-W."/>
        </authorList>
    </citation>
    <scope>NUCLEOTIDE SEQUENCE [LARGE SCALE GENOMIC DNA]</scope>
    <source>
        <strain evidence="4 5">KCCM 41400</strain>
    </source>
</reference>
<protein>
    <submittedName>
        <fullName evidence="4">Alkaline shock response membrane anchor protein AmaP</fullName>
    </submittedName>
</protein>
<accession>A0A410WV35</accession>
<evidence type="ECO:0000313" key="4">
    <source>
        <dbReference type="EMBL" id="QAV18193.1"/>
    </source>
</evidence>
<evidence type="ECO:0000313" key="6">
    <source>
        <dbReference type="Proteomes" id="UP001527202"/>
    </source>
</evidence>
<dbReference type="GeneID" id="95375365"/>
<dbReference type="Pfam" id="PF03780">
    <property type="entry name" value="Asp23"/>
    <property type="match status" value="1"/>
</dbReference>
<keyword evidence="6" id="KW-1185">Reference proteome</keyword>
<evidence type="ECO:0000256" key="2">
    <source>
        <dbReference type="SAM" id="Phobius"/>
    </source>
</evidence>
<evidence type="ECO:0000256" key="1">
    <source>
        <dbReference type="ARBA" id="ARBA00005721"/>
    </source>
</evidence>
<dbReference type="InterPro" id="IPR005531">
    <property type="entry name" value="Asp23"/>
</dbReference>
<dbReference type="EMBL" id="JAMDMJ010000040">
    <property type="protein sequence ID" value="MCY9599232.1"/>
    <property type="molecule type" value="Genomic_DNA"/>
</dbReference>
<gene>
    <name evidence="3" type="primary">amaP</name>
    <name evidence="3" type="ORF">M5X16_26070</name>
    <name evidence="4" type="ORF">PC41400_11165</name>
</gene>
<name>A0A410WV35_9BACL</name>
<sequence>MVKLLDRLLLFLFSLAIMFLSAIAVLTAFQLIPMRSTDYFLQDVFDSGFTVSKAWVIGAGIVIFLISIRFFYISVRRSRTQAPSIDQRSEYGDIRISVETVENLALKAAGRSRGVRDLRARVKVSEAGLEIGIRTVVDGESSIPELTEEIQSAIKNHVEEITGIPVSGVSVYVANIVQNTPTFKSRVE</sequence>
<proteinExistence type="inferred from homology"/>